<dbReference type="HOGENOM" id="CLU_3137822_0_0_10"/>
<dbReference type="AlphaFoldDB" id="A0A060RBI7"/>
<feature type="region of interest" description="Disordered" evidence="1">
    <location>
        <begin position="1"/>
        <end position="22"/>
    </location>
</feature>
<dbReference type="KEGG" id="rbc:BN938_2882"/>
<protein>
    <submittedName>
        <fullName evidence="2">Uncharacterized protein</fullName>
    </submittedName>
</protein>
<proteinExistence type="predicted"/>
<sequence length="49" mass="5247">MRPQTAAGGGMQNGAQPHGQFPPRGAAVLCPIFAENRLKNQYGKLLILK</sequence>
<gene>
    <name evidence="2" type="ORF">BN938_2882</name>
</gene>
<dbReference type="EMBL" id="HG934468">
    <property type="protein sequence ID" value="CDN32947.1"/>
    <property type="molecule type" value="Genomic_DNA"/>
</dbReference>
<name>A0A060RBI7_9BACT</name>
<accession>A0A060RBI7</accession>
<evidence type="ECO:0000313" key="3">
    <source>
        <dbReference type="Proteomes" id="UP000027616"/>
    </source>
</evidence>
<dbReference type="Proteomes" id="UP000027616">
    <property type="component" value="Chromosome I"/>
</dbReference>
<evidence type="ECO:0000313" key="2">
    <source>
        <dbReference type="EMBL" id="CDN32947.1"/>
    </source>
</evidence>
<keyword evidence="3" id="KW-1185">Reference proteome</keyword>
<organism evidence="2 3">
    <name type="scientific">Mucinivorans hirudinis</name>
    <dbReference type="NCBI Taxonomy" id="1433126"/>
    <lineage>
        <taxon>Bacteria</taxon>
        <taxon>Pseudomonadati</taxon>
        <taxon>Bacteroidota</taxon>
        <taxon>Bacteroidia</taxon>
        <taxon>Bacteroidales</taxon>
        <taxon>Rikenellaceae</taxon>
        <taxon>Mucinivorans</taxon>
    </lineage>
</organism>
<evidence type="ECO:0000256" key="1">
    <source>
        <dbReference type="SAM" id="MobiDB-lite"/>
    </source>
</evidence>
<reference evidence="2 3" key="1">
    <citation type="journal article" date="2015" name="Genome Announc.">
        <title>Complete Genome Sequence of the Novel Leech Symbiont Mucinivorans hirudinis M3T.</title>
        <authorList>
            <person name="Nelson M.C."/>
            <person name="Bomar L."/>
            <person name="Graf J."/>
        </authorList>
    </citation>
    <scope>NUCLEOTIDE SEQUENCE [LARGE SCALE GENOMIC DNA]</scope>
    <source>
        <strain evidence="3">M3</strain>
    </source>
</reference>